<dbReference type="Pfam" id="PF11974">
    <property type="entry name" value="bMG3"/>
    <property type="match status" value="1"/>
</dbReference>
<sequence length="2022" mass="218093">MALAACLHGGPTSVTPNATLGPNEGGAGARAKAAFAVVFAGPRGTVSDRKQPAVTVLFNRTMREPDAPETSNVPAVRIATEEGAAVPGSWRWIGTHGLLFAPDAALPGATRFVVVVPAGTRAVDGSALATDYRFDFITERPRVKKSDPADLATDLRPQSTFRLEFNQPMAPAEVEKSVRLIVRASASDKGRTVAVKATHPSGAKNKNPSDVVVLTPQEKLPLDSDIELKIDKGLRGEGPLGTREARSLRMRTYGPIRLADVRCPKVNLVRCQAHRDWTVILSNAVSPEEWRAHLKVPGLPIRPITNAERDAASKRPPGPGREHLVRADPDYGKRYHVVVTAGLRDVFGQKLAKDIAFDVDTEAPFTVAGKRFDPKSVVTGSALATNVAEADPGDTGETGESVRAADEARLRAEAADPRPKRPMLSYAVDLGLRGHVVEALAKQGIKGHKIPIGALNVPTYGMSASKMREQDAIAWLTRGRGGPGEHEFRWDWVRTDAAENVRSVRNIDLDALLGGPSARGAALVAVTVPGSPEGMRSELVTVTDLAVSAEMSRYGSTVWVTKLSTGQPVANATVAIQKRGKPELFSTKTDAQGLAFIPSESWNPVRDGAIDQESFVVVRAGDDWTYQRVQRGQASYRDGGDVDLAQRGEWAGIVYTDRGVYRPGEAAKLAGIFRQVDAAGIRIKPDETVRLYVDDGEGERVFDGRVKLDAYGAFALDVPLPKTSHLGNARVVAQLGRGNHDEGESFDAEVLLAAYKASEFKVSVDADKKEYVRGDNARFDVAAEYLFGAPMGEAPSHQQVTRRMTTFTPPRSDGFVVNDESNVLDYTDTNPRAEDLSVKAADLDGDGRTTTSLKLDLPRMRSPENVTFEAEVQDLTNQTVAKSTTVLVHPASFYLGVKRPSKRFVAVGAPVRADLVAFDITGAHVPGAQAKVELVQRTWVGVTQDEEAQVPVQRSRVKDEVVGTCTVTTSAQVEGCSIAVGKPGFYILRARSKDARGNEVGSSTSFYAIDDRADEPAARVAWADPQSRKLKLEVDKPQYKAGDTARVLVRNPFKEAQALVSVERAGVLWKSVVPLKGPMPVVEVPIKAEYFPNAFISVHLVRGRASAPPERGADVGAPDFRIGTAPIEVDPDTHRLKATITTSKKEYRPGEEVDADVLVVGPDKRGAKAAVTFYAVDEGVLMLTGYDTPDPLPAFARERKLAVFSLDSREDLARIVPLKNGERVKILGYEYPSTGDDKGGYGGGGGEGAIRADFKTTAFFEAGKVTSAEGRAHYRFKLPDNLTTFRLMAVVAGADDRFGTGDAKITTYRRLMARPAMPRVVRAGDQFDAGVIISSKDLPNAVTDVTIKATGVQVVGQASRRVEVPKGGSVEVRFPVKATAPGEASFEFAVAGGGEKDRVLVKRAIELPLTVQSVSSYGETDKAAAVKLGDLKNVRTDQGGLEVHVASTALVGLSSTFEKTIDYPYGCTEQLTSRTLPLLVLSDMAKAFDFRMPAKVDAKVDEAVGDLLHHQQGSGAFGYWEDDEASDWLSAYAMLALESAAKKGYFVPKSARDRGISYLRDVLSSTKLDPSDAEDDEEPRGAGARSERGDRDARDERDDDAPVLPEERRSPKEKRALDYATAAFVADVLATVGQPDPGYLNRLFDARAHQPLFTQALILHAMAVAHMPRAELDALSKEIEGRLRKDASRAFADEVVSGYETMLDSSSRTTALVLRGLVAANPKHPVASLLARGLLAQREGGAWRSTQENVWALMALDDYRRAQETAVPDFDAKVFLGGDRIGEVGFHGRSASDQMFFVGAPRVVKEGSGAPVTFEVSGSGKLFYSAELRYASAQLPQKPADNGFFVQKLVRAVKPNGLREAQELLPKKSENGAPAGDLVLIDVLFESAEPQEQVVIDDPLPAGLEPIDFSLETASAATRVDDEVDGPDAKKKPALLGYGAFRSVPGLHREQHDDKVLTFLPHVEPGIYHFRYLARATTPGTYVVPPTRAEAMYSPEISGRTAATSFVVTPGAPKGPRVAKRK</sequence>
<organism evidence="6 7">
    <name type="scientific">Pendulispora albinea</name>
    <dbReference type="NCBI Taxonomy" id="2741071"/>
    <lineage>
        <taxon>Bacteria</taxon>
        <taxon>Pseudomonadati</taxon>
        <taxon>Myxococcota</taxon>
        <taxon>Myxococcia</taxon>
        <taxon>Myxococcales</taxon>
        <taxon>Sorangiineae</taxon>
        <taxon>Pendulisporaceae</taxon>
        <taxon>Pendulispora</taxon>
    </lineage>
</organism>
<reference evidence="6 7" key="1">
    <citation type="submission" date="2021-12" db="EMBL/GenBank/DDBJ databases">
        <title>Discovery of the Pendulisporaceae a myxobacterial family with distinct sporulation behavior and unique specialized metabolism.</title>
        <authorList>
            <person name="Garcia R."/>
            <person name="Popoff A."/>
            <person name="Bader C.D."/>
            <person name="Loehr J."/>
            <person name="Walesch S."/>
            <person name="Walt C."/>
            <person name="Boldt J."/>
            <person name="Bunk B."/>
            <person name="Haeckl F.J.F.P.J."/>
            <person name="Gunesch A.P."/>
            <person name="Birkelbach J."/>
            <person name="Nuebel U."/>
            <person name="Pietschmann T."/>
            <person name="Bach T."/>
            <person name="Mueller R."/>
        </authorList>
    </citation>
    <scope>NUCLEOTIDE SEQUENCE [LARGE SCALE GENOMIC DNA]</scope>
    <source>
        <strain evidence="6 7">MSr11954</strain>
    </source>
</reference>
<dbReference type="Gene3D" id="2.60.40.1930">
    <property type="match status" value="1"/>
</dbReference>
<dbReference type="EMBL" id="CP089984">
    <property type="protein sequence ID" value="WXB14942.1"/>
    <property type="molecule type" value="Genomic_DNA"/>
</dbReference>
<dbReference type="InterPro" id="IPR001599">
    <property type="entry name" value="Macroglobln_a2"/>
</dbReference>
<dbReference type="InterPro" id="IPR032812">
    <property type="entry name" value="SbsA_Ig"/>
</dbReference>
<dbReference type="SMART" id="SM01359">
    <property type="entry name" value="A2M_N_2"/>
    <property type="match status" value="1"/>
</dbReference>
<feature type="compositionally biased region" description="Basic and acidic residues" evidence="3">
    <location>
        <begin position="1605"/>
        <end position="1614"/>
    </location>
</feature>
<dbReference type="Pfam" id="PF17973">
    <property type="entry name" value="bMG10"/>
    <property type="match status" value="1"/>
</dbReference>
<dbReference type="InterPro" id="IPR047565">
    <property type="entry name" value="Alpha-macroglob_thiol-ester_cl"/>
</dbReference>
<evidence type="ECO:0000313" key="6">
    <source>
        <dbReference type="EMBL" id="WXB14942.1"/>
    </source>
</evidence>
<dbReference type="SUPFAM" id="SSF48239">
    <property type="entry name" value="Terpenoid cyclases/Protein prenyltransferases"/>
    <property type="match status" value="1"/>
</dbReference>
<dbReference type="Pfam" id="PF13205">
    <property type="entry name" value="Big_5"/>
    <property type="match status" value="1"/>
</dbReference>
<accession>A0ABZ2LW19</accession>
<dbReference type="PANTHER" id="PTHR40094">
    <property type="entry name" value="ALPHA-2-MACROGLOBULIN HOMOLOG"/>
    <property type="match status" value="1"/>
</dbReference>
<dbReference type="InterPro" id="IPR011625">
    <property type="entry name" value="A2M_N_BRD"/>
</dbReference>
<dbReference type="Pfam" id="PF17972">
    <property type="entry name" value="bMG5"/>
    <property type="match status" value="1"/>
</dbReference>
<dbReference type="Pfam" id="PF07703">
    <property type="entry name" value="A2M_BRD"/>
    <property type="match status" value="1"/>
</dbReference>
<feature type="region of interest" description="Disordered" evidence="3">
    <location>
        <begin position="1567"/>
        <end position="1614"/>
    </location>
</feature>
<dbReference type="CDD" id="cd02891">
    <property type="entry name" value="A2M_like"/>
    <property type="match status" value="1"/>
</dbReference>
<dbReference type="Proteomes" id="UP001370348">
    <property type="component" value="Chromosome"/>
</dbReference>
<dbReference type="Pfam" id="PF00207">
    <property type="entry name" value="A2M"/>
    <property type="match status" value="1"/>
</dbReference>
<dbReference type="RefSeq" id="WP_394824566.1">
    <property type="nucleotide sequence ID" value="NZ_CP089984.1"/>
</dbReference>
<comment type="similarity">
    <text evidence="1">Belongs to the protease inhibitor I39 (alpha-2-macroglobulin) family. Bacterial alpha-2-macroglobulin subfamily.</text>
</comment>
<feature type="compositionally biased region" description="Basic and acidic residues" evidence="3">
    <location>
        <begin position="1585"/>
        <end position="1596"/>
    </location>
</feature>
<dbReference type="PANTHER" id="PTHR40094:SF1">
    <property type="entry name" value="UBIQUITIN DOMAIN-CONTAINING PROTEIN"/>
    <property type="match status" value="1"/>
</dbReference>
<dbReference type="Gene3D" id="2.60.40.3710">
    <property type="match status" value="1"/>
</dbReference>
<evidence type="ECO:0000313" key="7">
    <source>
        <dbReference type="Proteomes" id="UP001370348"/>
    </source>
</evidence>
<evidence type="ECO:0000256" key="1">
    <source>
        <dbReference type="ARBA" id="ARBA00010556"/>
    </source>
</evidence>
<dbReference type="InterPro" id="IPR041246">
    <property type="entry name" value="Bact_MG10"/>
</dbReference>
<evidence type="ECO:0000259" key="5">
    <source>
        <dbReference type="SMART" id="SM01360"/>
    </source>
</evidence>
<gene>
    <name evidence="6" type="ORF">LZC94_44870</name>
</gene>
<keyword evidence="7" id="KW-1185">Reference proteome</keyword>
<dbReference type="InterPro" id="IPR002890">
    <property type="entry name" value="MG2"/>
</dbReference>
<dbReference type="InterPro" id="IPR008930">
    <property type="entry name" value="Terpenoid_cyclase/PrenylTrfase"/>
</dbReference>
<name>A0ABZ2LW19_9BACT</name>
<protein>
    <submittedName>
        <fullName evidence="6">MG2 domain-containing protein</fullName>
    </submittedName>
</protein>
<dbReference type="InterPro" id="IPR041203">
    <property type="entry name" value="Bact_A2M_MG5"/>
</dbReference>
<feature type="domain" description="Alpha-2-macroglobulin" evidence="5">
    <location>
        <begin position="1257"/>
        <end position="1347"/>
    </location>
</feature>
<dbReference type="SMART" id="SM01419">
    <property type="entry name" value="Thiol-ester_cl"/>
    <property type="match status" value="1"/>
</dbReference>
<evidence type="ECO:0000256" key="3">
    <source>
        <dbReference type="SAM" id="MobiDB-lite"/>
    </source>
</evidence>
<dbReference type="SMART" id="SM01360">
    <property type="entry name" value="A2M"/>
    <property type="match status" value="1"/>
</dbReference>
<evidence type="ECO:0000256" key="2">
    <source>
        <dbReference type="ARBA" id="ARBA00022729"/>
    </source>
</evidence>
<dbReference type="InterPro" id="IPR021868">
    <property type="entry name" value="Alpha_2_Macroglob_MG3"/>
</dbReference>
<dbReference type="Gene3D" id="1.50.10.20">
    <property type="match status" value="1"/>
</dbReference>
<dbReference type="InterPro" id="IPR051802">
    <property type="entry name" value="YfhM-like"/>
</dbReference>
<feature type="domain" description="Alpha-2-macroglobulin bait region" evidence="4">
    <location>
        <begin position="1030"/>
        <end position="1183"/>
    </location>
</feature>
<keyword evidence="2" id="KW-0732">Signal</keyword>
<proteinExistence type="inferred from homology"/>
<dbReference type="Pfam" id="PF01835">
    <property type="entry name" value="MG2"/>
    <property type="match status" value="1"/>
</dbReference>
<evidence type="ECO:0000259" key="4">
    <source>
        <dbReference type="SMART" id="SM01359"/>
    </source>
</evidence>
<feature type="region of interest" description="Disordered" evidence="3">
    <location>
        <begin position="306"/>
        <end position="327"/>
    </location>
</feature>